<comment type="caution">
    <text evidence="1">The sequence shown here is derived from an EMBL/GenBank/DDBJ whole genome shotgun (WGS) entry which is preliminary data.</text>
</comment>
<sequence>MITLGFENEQPFLDAEIEGRKERNFFTVEQAEQTARILLEWVANTNKKTMIVIAGEKNFKECNE</sequence>
<evidence type="ECO:0000313" key="2">
    <source>
        <dbReference type="Proteomes" id="UP000728968"/>
    </source>
</evidence>
<dbReference type="RefSeq" id="WP_204716991.1">
    <property type="nucleotide sequence ID" value="NZ_JACJLT010000363.1"/>
</dbReference>
<gene>
    <name evidence="1" type="ORF">H6A04_12330</name>
</gene>
<reference evidence="1 2" key="1">
    <citation type="journal article" date="2021" name="Sci. Rep.">
        <title>The distribution of antibiotic resistance genes in chicken gut microbiota commensals.</title>
        <authorList>
            <person name="Juricova H."/>
            <person name="Matiasovicova J."/>
            <person name="Kubasova T."/>
            <person name="Cejkova D."/>
            <person name="Rychlik I."/>
        </authorList>
    </citation>
    <scope>NUCLEOTIDE SEQUENCE [LARGE SCALE GENOMIC DNA]</scope>
    <source>
        <strain evidence="1 2">An425</strain>
    </source>
</reference>
<evidence type="ECO:0000313" key="1">
    <source>
        <dbReference type="EMBL" id="MBM6876406.1"/>
    </source>
</evidence>
<dbReference type="EMBL" id="JACJLT010000363">
    <property type="protein sequence ID" value="MBM6876406.1"/>
    <property type="molecule type" value="Genomic_DNA"/>
</dbReference>
<dbReference type="Proteomes" id="UP000728968">
    <property type="component" value="Unassembled WGS sequence"/>
</dbReference>
<accession>A0ABS2G4P7</accession>
<keyword evidence="2" id="KW-1185">Reference proteome</keyword>
<protein>
    <submittedName>
        <fullName evidence="1">Uncharacterized protein</fullName>
    </submittedName>
</protein>
<proteinExistence type="predicted"/>
<organism evidence="1 2">
    <name type="scientific">Fusobacterium mortiferum</name>
    <dbReference type="NCBI Taxonomy" id="850"/>
    <lineage>
        <taxon>Bacteria</taxon>
        <taxon>Fusobacteriati</taxon>
        <taxon>Fusobacteriota</taxon>
        <taxon>Fusobacteriia</taxon>
        <taxon>Fusobacteriales</taxon>
        <taxon>Fusobacteriaceae</taxon>
        <taxon>Fusobacterium</taxon>
    </lineage>
</organism>
<name>A0ABS2G4P7_FUSMR</name>